<dbReference type="Pfam" id="PF15800">
    <property type="entry name" value="CiPC"/>
    <property type="match status" value="1"/>
</dbReference>
<reference evidence="3 4" key="1">
    <citation type="submission" date="2024-05" db="EMBL/GenBank/DDBJ databases">
        <authorList>
            <person name="Wallberg A."/>
        </authorList>
    </citation>
    <scope>NUCLEOTIDE SEQUENCE [LARGE SCALE GENOMIC DNA]</scope>
</reference>
<feature type="compositionally biased region" description="Low complexity" evidence="2">
    <location>
        <begin position="71"/>
        <end position="92"/>
    </location>
</feature>
<dbReference type="Proteomes" id="UP001497623">
    <property type="component" value="Unassembled WGS sequence"/>
</dbReference>
<protein>
    <recommendedName>
        <fullName evidence="5">CLOCK-interacting pacemaker</fullName>
    </recommendedName>
</protein>
<organism evidence="3 4">
    <name type="scientific">Meganyctiphanes norvegica</name>
    <name type="common">Northern krill</name>
    <name type="synonym">Thysanopoda norvegica</name>
    <dbReference type="NCBI Taxonomy" id="48144"/>
    <lineage>
        <taxon>Eukaryota</taxon>
        <taxon>Metazoa</taxon>
        <taxon>Ecdysozoa</taxon>
        <taxon>Arthropoda</taxon>
        <taxon>Crustacea</taxon>
        <taxon>Multicrustacea</taxon>
        <taxon>Malacostraca</taxon>
        <taxon>Eumalacostraca</taxon>
        <taxon>Eucarida</taxon>
        <taxon>Euphausiacea</taxon>
        <taxon>Euphausiidae</taxon>
        <taxon>Meganyctiphanes</taxon>
    </lineage>
</organism>
<dbReference type="InterPro" id="IPR031602">
    <property type="entry name" value="CIPC"/>
</dbReference>
<comment type="caution">
    <text evidence="3">The sequence shown here is derived from an EMBL/GenBank/DDBJ whole genome shotgun (WGS) entry which is preliminary data.</text>
</comment>
<proteinExistence type="predicted"/>
<sequence length="271" mass="29782">MTKLPKSVSQCDSDVREISKMYTPTIYTTDINHRTKKNLERRRFRGVKRRMTDTSSTAAAHMLSPPHSPRSHVSQSSLSSLHRTPSPDLSSDSDSENNISKKPRFEVVLFTPPESSIASSSTATTSSNESYDDRKQRYLKTASALRESGLLSITMKTAELLRKNQELQRNIESLQNETRNFVTSVLSNKENRPLLTCITSRAQLYELVVPGSQSIMGVSAIPALEAPRPTSPSPGELDSSSSSPDQSSPTPNTSSSDPQSESSSLSDENES</sequence>
<evidence type="ECO:0000256" key="1">
    <source>
        <dbReference type="SAM" id="Coils"/>
    </source>
</evidence>
<evidence type="ECO:0000313" key="3">
    <source>
        <dbReference type="EMBL" id="CAL4072275.1"/>
    </source>
</evidence>
<dbReference type="GO" id="GO:0045892">
    <property type="term" value="P:negative regulation of DNA-templated transcription"/>
    <property type="evidence" value="ECO:0007669"/>
    <property type="project" value="InterPro"/>
</dbReference>
<evidence type="ECO:0000256" key="2">
    <source>
        <dbReference type="SAM" id="MobiDB-lite"/>
    </source>
</evidence>
<evidence type="ECO:0000313" key="4">
    <source>
        <dbReference type="Proteomes" id="UP001497623"/>
    </source>
</evidence>
<dbReference type="EMBL" id="CAXKWB010004149">
    <property type="protein sequence ID" value="CAL4072275.1"/>
    <property type="molecule type" value="Genomic_DNA"/>
</dbReference>
<dbReference type="PANTHER" id="PTHR34648">
    <property type="entry name" value="CLOCK-INTERACTING PACEMAKER"/>
    <property type="match status" value="1"/>
</dbReference>
<keyword evidence="4" id="KW-1185">Reference proteome</keyword>
<feature type="coiled-coil region" evidence="1">
    <location>
        <begin position="157"/>
        <end position="184"/>
    </location>
</feature>
<gene>
    <name evidence="3" type="ORF">MNOR_LOCUS8791</name>
</gene>
<feature type="region of interest" description="Disordered" evidence="2">
    <location>
        <begin position="33"/>
        <end position="106"/>
    </location>
</feature>
<dbReference type="PANTHER" id="PTHR34648:SF1">
    <property type="entry name" value="CLOCK-INTERACTING PACEMAKER"/>
    <property type="match status" value="1"/>
</dbReference>
<keyword evidence="1" id="KW-0175">Coiled coil</keyword>
<name>A0AAV2Q7M6_MEGNR</name>
<evidence type="ECO:0008006" key="5">
    <source>
        <dbReference type="Google" id="ProtNLM"/>
    </source>
</evidence>
<dbReference type="GO" id="GO:0042754">
    <property type="term" value="P:negative regulation of circadian rhythm"/>
    <property type="evidence" value="ECO:0007669"/>
    <property type="project" value="InterPro"/>
</dbReference>
<feature type="region of interest" description="Disordered" evidence="2">
    <location>
        <begin position="223"/>
        <end position="271"/>
    </location>
</feature>
<accession>A0AAV2Q7M6</accession>
<dbReference type="GO" id="GO:0005634">
    <property type="term" value="C:nucleus"/>
    <property type="evidence" value="ECO:0007669"/>
    <property type="project" value="TreeGrafter"/>
</dbReference>
<feature type="compositionally biased region" description="Low complexity" evidence="2">
    <location>
        <begin position="233"/>
        <end position="271"/>
    </location>
</feature>
<dbReference type="AlphaFoldDB" id="A0AAV2Q7M6"/>
<feature type="compositionally biased region" description="Basic residues" evidence="2">
    <location>
        <begin position="34"/>
        <end position="49"/>
    </location>
</feature>